<comment type="caution">
    <text evidence="1">The sequence shown here is derived from an EMBL/GenBank/DDBJ whole genome shotgun (WGS) entry which is preliminary data.</text>
</comment>
<keyword evidence="2" id="KW-1185">Reference proteome</keyword>
<dbReference type="Proteomes" id="UP001439875">
    <property type="component" value="Unassembled WGS sequence"/>
</dbReference>
<evidence type="ECO:0000313" key="2">
    <source>
        <dbReference type="Proteomes" id="UP001439875"/>
    </source>
</evidence>
<dbReference type="EMBL" id="JBBMEW010000029">
    <property type="protein sequence ID" value="MEQ2529186.1"/>
    <property type="molecule type" value="Genomic_DNA"/>
</dbReference>
<gene>
    <name evidence="1" type="ORF">WMO40_21155</name>
</gene>
<sequence>MITDRGLIKCNSIMLPEHVDFLKDSELDVNKAEMPTIDEQTTEKFEMIIMEAMEFNSTLEFQIFENGLYNSIQGTIHYINHIKSQIILQDKDGYFYHIPLKKLVKIQLM</sequence>
<evidence type="ECO:0000313" key="1">
    <source>
        <dbReference type="EMBL" id="MEQ2529186.1"/>
    </source>
</evidence>
<proteinExistence type="predicted"/>
<protein>
    <submittedName>
        <fullName evidence="1">YolD-like family protein</fullName>
    </submittedName>
</protein>
<name>A0ACC6SGE7_9BACI</name>
<reference evidence="1" key="1">
    <citation type="submission" date="2024-03" db="EMBL/GenBank/DDBJ databases">
        <title>Human intestinal bacterial collection.</title>
        <authorList>
            <person name="Pauvert C."/>
            <person name="Hitch T.C.A."/>
            <person name="Clavel T."/>
        </authorList>
    </citation>
    <scope>NUCLEOTIDE SEQUENCE</scope>
    <source>
        <strain evidence="1">CLA-AA-H227</strain>
    </source>
</reference>
<organism evidence="1 2">
    <name type="scientific">Robertmurraya yapensis</name>
    <name type="common">ex Hitch et al 2024</name>
    <dbReference type="NCBI Taxonomy" id="3133160"/>
    <lineage>
        <taxon>Bacteria</taxon>
        <taxon>Bacillati</taxon>
        <taxon>Bacillota</taxon>
        <taxon>Bacilli</taxon>
        <taxon>Bacillales</taxon>
        <taxon>Bacillaceae</taxon>
        <taxon>Robertmurraya</taxon>
    </lineage>
</organism>
<accession>A0ACC6SGE7</accession>